<keyword evidence="1" id="KW-0378">Hydrolase</keyword>
<dbReference type="OrthoDB" id="9815404at2"/>
<feature type="domain" description="Fibronectin type-III" evidence="4">
    <location>
        <begin position="149"/>
        <end position="235"/>
    </location>
</feature>
<reference evidence="5 6" key="1">
    <citation type="submission" date="2015-12" db="EMBL/GenBank/DDBJ databases">
        <title>Draft genome sequence of Streptomyces silvensis ATCC 53525, a producer of novel hormone antagonists.</title>
        <authorList>
            <person name="Johnston C.W."/>
            <person name="Li Y."/>
            <person name="Magarvey N.A."/>
        </authorList>
    </citation>
    <scope>NUCLEOTIDE SEQUENCE [LARGE SCALE GENOMIC DNA]</scope>
    <source>
        <strain evidence="5 6">ATCC 53525</strain>
    </source>
</reference>
<evidence type="ECO:0000259" key="4">
    <source>
        <dbReference type="PROSITE" id="PS50853"/>
    </source>
</evidence>
<dbReference type="RefSeq" id="WP_058852429.1">
    <property type="nucleotide sequence ID" value="NZ_LOCL01000078.1"/>
</dbReference>
<dbReference type="AlphaFoldDB" id="A0A0W7WRY7"/>
<feature type="signal peptide" evidence="3">
    <location>
        <begin position="1"/>
        <end position="32"/>
    </location>
</feature>
<keyword evidence="2" id="KW-0624">Polysaccharide degradation</keyword>
<evidence type="ECO:0000256" key="1">
    <source>
        <dbReference type="ARBA" id="ARBA00023295"/>
    </source>
</evidence>
<evidence type="ECO:0000313" key="6">
    <source>
        <dbReference type="Proteomes" id="UP000054804"/>
    </source>
</evidence>
<dbReference type="SUPFAM" id="SSF49265">
    <property type="entry name" value="Fibronectin type III"/>
    <property type="match status" value="1"/>
</dbReference>
<dbReference type="PROSITE" id="PS50853">
    <property type="entry name" value="FN3"/>
    <property type="match status" value="2"/>
</dbReference>
<dbReference type="Proteomes" id="UP000054804">
    <property type="component" value="Unassembled WGS sequence"/>
</dbReference>
<evidence type="ECO:0000313" key="5">
    <source>
        <dbReference type="EMBL" id="KUF13374.1"/>
    </source>
</evidence>
<dbReference type="GO" id="GO:0000272">
    <property type="term" value="P:polysaccharide catabolic process"/>
    <property type="evidence" value="ECO:0007669"/>
    <property type="project" value="UniProtKB-KW"/>
</dbReference>
<feature type="chain" id="PRO_5039068490" description="Fibronectin type-III domain-containing protein" evidence="3">
    <location>
        <begin position="33"/>
        <end position="235"/>
    </location>
</feature>
<keyword evidence="1" id="KW-0326">Glycosidase</keyword>
<keyword evidence="6" id="KW-1185">Reference proteome</keyword>
<protein>
    <recommendedName>
        <fullName evidence="4">Fibronectin type-III domain-containing protein</fullName>
    </recommendedName>
</protein>
<evidence type="ECO:0000256" key="3">
    <source>
        <dbReference type="SAM" id="SignalP"/>
    </source>
</evidence>
<comment type="caution">
    <text evidence="5">The sequence shown here is derived from an EMBL/GenBank/DDBJ whole genome shotgun (WGS) entry which is preliminary data.</text>
</comment>
<accession>A0A0W7WRY7</accession>
<dbReference type="InterPro" id="IPR036116">
    <property type="entry name" value="FN3_sf"/>
</dbReference>
<keyword evidence="2" id="KW-0119">Carbohydrate metabolism</keyword>
<gene>
    <name evidence="5" type="ORF">AT728_33565</name>
</gene>
<sequence>MFQQHSPESAPRRNRKAWLVPAAAAAAVVAAAGLTTTLGSPATASGSSTGAAAAAPKAPAKFTAKSGRDANSLSWSASTGARKYEVYRAAAEGGSYSRISTVTSTKYTDSKAVPDVAYAYKVRAVRTSSEVSPYSSVARATRDTLAPLPPLDLTARKGEGPGIPLVWRSGGSDAVSYTIYRTTSPTQPSTKLGTTTATSFRDLGQLEEDRPYIYYVTGTDAAGNVSEASQWETVN</sequence>
<feature type="domain" description="Fibronectin type-III" evidence="4">
    <location>
        <begin position="55"/>
        <end position="147"/>
    </location>
</feature>
<name>A0A0W7WRY7_9ACTN</name>
<dbReference type="EMBL" id="LOCL01000078">
    <property type="protein sequence ID" value="KUF13374.1"/>
    <property type="molecule type" value="Genomic_DNA"/>
</dbReference>
<organism evidence="5 6">
    <name type="scientific">Streptomyces silvensis</name>
    <dbReference type="NCBI Taxonomy" id="1765722"/>
    <lineage>
        <taxon>Bacteria</taxon>
        <taxon>Bacillati</taxon>
        <taxon>Actinomycetota</taxon>
        <taxon>Actinomycetes</taxon>
        <taxon>Kitasatosporales</taxon>
        <taxon>Streptomycetaceae</taxon>
        <taxon>Streptomyces</taxon>
    </lineage>
</organism>
<dbReference type="InterPro" id="IPR006311">
    <property type="entry name" value="TAT_signal"/>
</dbReference>
<dbReference type="InterPro" id="IPR013783">
    <property type="entry name" value="Ig-like_fold"/>
</dbReference>
<dbReference type="InterPro" id="IPR003961">
    <property type="entry name" value="FN3_dom"/>
</dbReference>
<dbReference type="STRING" id="1765722.AT728_33565"/>
<keyword evidence="3" id="KW-0732">Signal</keyword>
<dbReference type="GO" id="GO:0016798">
    <property type="term" value="F:hydrolase activity, acting on glycosyl bonds"/>
    <property type="evidence" value="ECO:0007669"/>
    <property type="project" value="UniProtKB-KW"/>
</dbReference>
<proteinExistence type="predicted"/>
<dbReference type="Gene3D" id="2.60.40.10">
    <property type="entry name" value="Immunoglobulins"/>
    <property type="match status" value="2"/>
</dbReference>
<evidence type="ECO:0000256" key="2">
    <source>
        <dbReference type="ARBA" id="ARBA00023326"/>
    </source>
</evidence>
<dbReference type="PROSITE" id="PS51318">
    <property type="entry name" value="TAT"/>
    <property type="match status" value="1"/>
</dbReference>